<organism evidence="2 3">
    <name type="scientific">Thermatribacter velox</name>
    <dbReference type="NCBI Taxonomy" id="3039681"/>
    <lineage>
        <taxon>Bacteria</taxon>
        <taxon>Pseudomonadati</taxon>
        <taxon>Atribacterota</taxon>
        <taxon>Atribacteria</taxon>
        <taxon>Atribacterales</taxon>
        <taxon>Thermatribacteraceae</taxon>
        <taxon>Thermatribacter</taxon>
    </lineage>
</organism>
<dbReference type="SUPFAM" id="SSF52540">
    <property type="entry name" value="P-loop containing nucleoside triphosphate hydrolases"/>
    <property type="match status" value="1"/>
</dbReference>
<dbReference type="CDD" id="cd00009">
    <property type="entry name" value="AAA"/>
    <property type="match status" value="1"/>
</dbReference>
<reference evidence="2 3" key="1">
    <citation type="submission" date="2023-03" db="EMBL/GenBank/DDBJ databases">
        <title>Novel Species.</title>
        <authorList>
            <person name="Ma S."/>
        </authorList>
    </citation>
    <scope>NUCLEOTIDE SEQUENCE [LARGE SCALE GENOMIC DNA]</scope>
    <source>
        <strain evidence="2 3">B11</strain>
    </source>
</reference>
<dbReference type="Gene3D" id="3.40.50.300">
    <property type="entry name" value="P-loop containing nucleotide triphosphate hydrolases"/>
    <property type="match status" value="1"/>
</dbReference>
<dbReference type="InterPro" id="IPR027417">
    <property type="entry name" value="P-loop_NTPase"/>
</dbReference>
<dbReference type="PANTHER" id="PTHR30050:SF4">
    <property type="entry name" value="ATP-BINDING PROTEIN RV3427C IN INSERTION SEQUENCE-RELATED"/>
    <property type="match status" value="1"/>
</dbReference>
<dbReference type="GO" id="GO:0005524">
    <property type="term" value="F:ATP binding"/>
    <property type="evidence" value="ECO:0007669"/>
    <property type="project" value="UniProtKB-KW"/>
</dbReference>
<dbReference type="Pfam" id="PF01695">
    <property type="entry name" value="IstB_IS21"/>
    <property type="match status" value="1"/>
</dbReference>
<dbReference type="EMBL" id="CP121689">
    <property type="protein sequence ID" value="WZL75571.1"/>
    <property type="molecule type" value="Genomic_DNA"/>
</dbReference>
<dbReference type="PANTHER" id="PTHR30050">
    <property type="entry name" value="CHROMOSOMAL REPLICATION INITIATOR PROTEIN DNAA"/>
    <property type="match status" value="1"/>
</dbReference>
<name>A0ABZ2Y987_9BACT</name>
<keyword evidence="2" id="KW-0067">ATP-binding</keyword>
<evidence type="ECO:0000313" key="3">
    <source>
        <dbReference type="Proteomes" id="UP001461341"/>
    </source>
</evidence>
<gene>
    <name evidence="2" type="ORF">QBE54_08220</name>
</gene>
<dbReference type="Proteomes" id="UP001461341">
    <property type="component" value="Chromosome"/>
</dbReference>
<keyword evidence="2" id="KW-0547">Nucleotide-binding</keyword>
<proteinExistence type="predicted"/>
<accession>A0ABZ2Y987</accession>
<dbReference type="InterPro" id="IPR002611">
    <property type="entry name" value="IstB_ATP-bd"/>
</dbReference>
<protein>
    <submittedName>
        <fullName evidence="2">ATP-binding protein</fullName>
    </submittedName>
</protein>
<evidence type="ECO:0000313" key="2">
    <source>
        <dbReference type="EMBL" id="WZL75571.1"/>
    </source>
</evidence>
<evidence type="ECO:0000259" key="1">
    <source>
        <dbReference type="Pfam" id="PF01695"/>
    </source>
</evidence>
<sequence>MSTPVSSPPCCIFCGRPFREQALPEHLLRLPGIGEKLRYVPQCDCYRKEREKEERRRREEEARRLQEEHFAELFKRSRLAPRFAKRTLSSFHPRDARQEEVLQVFSDYLCSFGEVRSKELNGIYLFGAPARGKTHLAAGLVNELLQQGVFCIYAKCAELPPSLRAHFRDGEKEKVITPLLEAELLVLDDLGAEERRDWFFDDLYRILDHRMEWLLPTVITSNLSPAEVCARYGKRIASRIERMCKILEV</sequence>
<dbReference type="RefSeq" id="WP_369017720.1">
    <property type="nucleotide sequence ID" value="NZ_CP121689.1"/>
</dbReference>
<keyword evidence="3" id="KW-1185">Reference proteome</keyword>
<feature type="domain" description="IstB-like ATP-binding" evidence="1">
    <location>
        <begin position="68"/>
        <end position="228"/>
    </location>
</feature>